<evidence type="ECO:0000256" key="2">
    <source>
        <dbReference type="ARBA" id="ARBA00023052"/>
    </source>
</evidence>
<keyword evidence="3" id="KW-0670">Pyruvate</keyword>
<evidence type="ECO:0000256" key="1">
    <source>
        <dbReference type="ARBA" id="ARBA00001964"/>
    </source>
</evidence>
<dbReference type="InterPro" id="IPR029061">
    <property type="entry name" value="THDP-binding"/>
</dbReference>
<reference evidence="3 4" key="1">
    <citation type="submission" date="2019-05" db="EMBL/GenBank/DDBJ databases">
        <authorList>
            <consortium name="Pathogen Informatics"/>
        </authorList>
    </citation>
    <scope>NUCLEOTIDE SEQUENCE [LARGE SCALE GENOMIC DNA]</scope>
    <source>
        <strain evidence="3 4">NCTC13032</strain>
    </source>
</reference>
<name>A0A4U9HIW9_9ENTR</name>
<comment type="cofactor">
    <cofactor evidence="1">
        <name>thiamine diphosphate</name>
        <dbReference type="ChEBI" id="CHEBI:58937"/>
    </cofactor>
</comment>
<dbReference type="SUPFAM" id="SSF52518">
    <property type="entry name" value="Thiamin diphosphate-binding fold (THDP-binding)"/>
    <property type="match status" value="1"/>
</dbReference>
<dbReference type="PANTHER" id="PTHR43825">
    <property type="entry name" value="PYRUVATE DEHYDROGENASE E1 COMPONENT"/>
    <property type="match status" value="1"/>
</dbReference>
<dbReference type="EMBL" id="LR590464">
    <property type="protein sequence ID" value="VTP64082.1"/>
    <property type="molecule type" value="Genomic_DNA"/>
</dbReference>
<dbReference type="Proteomes" id="UP000310719">
    <property type="component" value="Chromosome"/>
</dbReference>
<dbReference type="Gene3D" id="3.40.50.970">
    <property type="match status" value="1"/>
</dbReference>
<dbReference type="FunFam" id="3.40.50.970:FF:000011">
    <property type="entry name" value="Pyruvate dehydrogenase E1 component"/>
    <property type="match status" value="1"/>
</dbReference>
<keyword evidence="2" id="KW-0786">Thiamine pyrophosphate</keyword>
<dbReference type="PANTHER" id="PTHR43825:SF3">
    <property type="entry name" value="PYRUVATE DEHYDROGENASE E1 COMPONENT"/>
    <property type="match status" value="1"/>
</dbReference>
<protein>
    <submittedName>
        <fullName evidence="3">Pyruvate dehydrogenase E1 component</fullName>
        <ecNumber evidence="3">1.2.4.1</ecNumber>
    </submittedName>
</protein>
<evidence type="ECO:0000313" key="4">
    <source>
        <dbReference type="Proteomes" id="UP000310719"/>
    </source>
</evidence>
<dbReference type="GO" id="GO:0004739">
    <property type="term" value="F:pyruvate dehydrogenase (acetyl-transferring) activity"/>
    <property type="evidence" value="ECO:0007669"/>
    <property type="project" value="UniProtKB-EC"/>
</dbReference>
<dbReference type="STRING" id="83655.APT61_18490"/>
<keyword evidence="3" id="KW-0560">Oxidoreductase</keyword>
<accession>A0A4U9HIW9</accession>
<organism evidence="3 4">
    <name type="scientific">Leclercia adecarboxylata</name>
    <dbReference type="NCBI Taxonomy" id="83655"/>
    <lineage>
        <taxon>Bacteria</taxon>
        <taxon>Pseudomonadati</taxon>
        <taxon>Pseudomonadota</taxon>
        <taxon>Gammaproteobacteria</taxon>
        <taxon>Enterobacterales</taxon>
        <taxon>Enterobacteriaceae</taxon>
        <taxon>Leclercia</taxon>
    </lineage>
</organism>
<dbReference type="InterPro" id="IPR051157">
    <property type="entry name" value="PDH/Transketolase"/>
</dbReference>
<gene>
    <name evidence="3" type="primary">aceE_1</name>
    <name evidence="3" type="ORF">NCTC13032_01171</name>
</gene>
<evidence type="ECO:0000313" key="3">
    <source>
        <dbReference type="EMBL" id="VTP64082.1"/>
    </source>
</evidence>
<dbReference type="EC" id="1.2.4.1" evidence="3"/>
<sequence>MSERLQNDVDPIETRDWQQAIESVIREEGVERAQYLIEQMLSEARKGGVKVAAGAGANNYVNTIAVEDEPEYPGNLDLERRIRSAIRWNAIMTVLRASKKDLELGGHMASFQSSATVYEVCFNHFFRARTEKDGGDLVYFQGHISPGVYARAFLEGRLTEEQMNNFRQEVHGKGLSSYPHPKLMPEFWQFPTVSMGLGPIGAIYQAKFLKYLEHRGLKDTSQQTVYAFLGDGEMDEPESKGAITIRDP</sequence>
<proteinExistence type="predicted"/>
<dbReference type="AlphaFoldDB" id="A0A4U9HIW9"/>